<dbReference type="EMBL" id="KK104396">
    <property type="protein sequence ID" value="KIY93980.1"/>
    <property type="molecule type" value="Genomic_DNA"/>
</dbReference>
<dbReference type="KEGG" id="mng:MNEG_13983"/>
<protein>
    <submittedName>
        <fullName evidence="1">Uncharacterized protein</fullName>
    </submittedName>
</protein>
<dbReference type="Proteomes" id="UP000054498">
    <property type="component" value="Unassembled WGS sequence"/>
</dbReference>
<organism evidence="1 2">
    <name type="scientific">Monoraphidium neglectum</name>
    <dbReference type="NCBI Taxonomy" id="145388"/>
    <lineage>
        <taxon>Eukaryota</taxon>
        <taxon>Viridiplantae</taxon>
        <taxon>Chlorophyta</taxon>
        <taxon>core chlorophytes</taxon>
        <taxon>Chlorophyceae</taxon>
        <taxon>CS clade</taxon>
        <taxon>Sphaeropleales</taxon>
        <taxon>Selenastraceae</taxon>
        <taxon>Monoraphidium</taxon>
    </lineage>
</organism>
<keyword evidence="2" id="KW-1185">Reference proteome</keyword>
<dbReference type="AlphaFoldDB" id="A0A0D2MFV0"/>
<dbReference type="GeneID" id="25731500"/>
<sequence length="117" mass="11872">MAPNAVAGPCDAECRPGSSTYCLARIAGTCASKVNAGCKQKQNEPCDLYATSASTCANTAHCPGGVLLLRDGNANAAFPKWKAVPDVLHSAAGAPSGIESIAMGTTQGRPYDAIFAK</sequence>
<accession>A0A0D2MFV0</accession>
<dbReference type="RefSeq" id="XP_013893000.1">
    <property type="nucleotide sequence ID" value="XM_014037546.1"/>
</dbReference>
<feature type="non-terminal residue" evidence="1">
    <location>
        <position position="117"/>
    </location>
</feature>
<evidence type="ECO:0000313" key="2">
    <source>
        <dbReference type="Proteomes" id="UP000054498"/>
    </source>
</evidence>
<dbReference type="OrthoDB" id="557315at2759"/>
<evidence type="ECO:0000313" key="1">
    <source>
        <dbReference type="EMBL" id="KIY93980.1"/>
    </source>
</evidence>
<proteinExistence type="predicted"/>
<gene>
    <name evidence="1" type="ORF">MNEG_13983</name>
</gene>
<reference evidence="1 2" key="1">
    <citation type="journal article" date="2013" name="BMC Genomics">
        <title>Reconstruction of the lipid metabolism for the microalga Monoraphidium neglectum from its genome sequence reveals characteristics suitable for biofuel production.</title>
        <authorList>
            <person name="Bogen C."/>
            <person name="Al-Dilaimi A."/>
            <person name="Albersmeier A."/>
            <person name="Wichmann J."/>
            <person name="Grundmann M."/>
            <person name="Rupp O."/>
            <person name="Lauersen K.J."/>
            <person name="Blifernez-Klassen O."/>
            <person name="Kalinowski J."/>
            <person name="Goesmann A."/>
            <person name="Mussgnug J.H."/>
            <person name="Kruse O."/>
        </authorList>
    </citation>
    <scope>NUCLEOTIDE SEQUENCE [LARGE SCALE GENOMIC DNA]</scope>
    <source>
        <strain evidence="1 2">SAG 48.87</strain>
    </source>
</reference>
<name>A0A0D2MFV0_9CHLO</name>